<dbReference type="InterPro" id="IPR036388">
    <property type="entry name" value="WH-like_DNA-bd_sf"/>
</dbReference>
<evidence type="ECO:0000256" key="3">
    <source>
        <dbReference type="ARBA" id="ARBA00023163"/>
    </source>
</evidence>
<evidence type="ECO:0000256" key="2">
    <source>
        <dbReference type="ARBA" id="ARBA00023125"/>
    </source>
</evidence>
<sequence>MARPLVEQTAERLLQLILEREYEIGAKLPNEYELAQDLDVGRSTIREAVRSLATRNILEVRQGSGTYISSKKGVSEDPLGFSLVKDTDQLASDLFELRLLLEPRIAELVAQRVTEEHYLELEKIVIAIEEAVEAGDENHLLLDVQFHSLLANYSGNIAMDSLLPVINQSIHLINAKYTNIQMKSESLHAHRDILKAIKERNPVSAHDAMLLHIMTVRNSALKQVSKK</sequence>
<dbReference type="Gene3D" id="1.10.10.10">
    <property type="entry name" value="Winged helix-like DNA-binding domain superfamily/Winged helix DNA-binding domain"/>
    <property type="match status" value="1"/>
</dbReference>
<feature type="domain" description="HTH gntR-type" evidence="4">
    <location>
        <begin position="3"/>
        <end position="71"/>
    </location>
</feature>
<dbReference type="SUPFAM" id="SSF48008">
    <property type="entry name" value="GntR ligand-binding domain-like"/>
    <property type="match status" value="1"/>
</dbReference>
<dbReference type="GeneID" id="35766481"/>
<dbReference type="SMART" id="SM00895">
    <property type="entry name" value="FCD"/>
    <property type="match status" value="1"/>
</dbReference>
<dbReference type="InterPro" id="IPR011711">
    <property type="entry name" value="GntR_C"/>
</dbReference>
<dbReference type="GO" id="GO:0003677">
    <property type="term" value="F:DNA binding"/>
    <property type="evidence" value="ECO:0007669"/>
    <property type="project" value="UniProtKB-KW"/>
</dbReference>
<keyword evidence="3" id="KW-0804">Transcription</keyword>
<dbReference type="PROSITE" id="PS50949">
    <property type="entry name" value="HTH_GNTR"/>
    <property type="match status" value="1"/>
</dbReference>
<dbReference type="RefSeq" id="WP_003100145.1">
    <property type="nucleotide sequence ID" value="NZ_CP010783.1"/>
</dbReference>
<keyword evidence="7" id="KW-1185">Reference proteome</keyword>
<dbReference type="InterPro" id="IPR036390">
    <property type="entry name" value="WH_DNA-bd_sf"/>
</dbReference>
<evidence type="ECO:0000259" key="4">
    <source>
        <dbReference type="PROSITE" id="PS50949"/>
    </source>
</evidence>
<dbReference type="Pfam" id="PF07729">
    <property type="entry name" value="FCD"/>
    <property type="match status" value="1"/>
</dbReference>
<evidence type="ECO:0000313" key="6">
    <source>
        <dbReference type="EMBL" id="RLU57677.1"/>
    </source>
</evidence>
<dbReference type="Gene3D" id="1.20.120.530">
    <property type="entry name" value="GntR ligand-binding domain-like"/>
    <property type="match status" value="1"/>
</dbReference>
<keyword evidence="1" id="KW-0805">Transcription regulation</keyword>
<name>A0A1J0MY28_STRIN</name>
<dbReference type="PRINTS" id="PR00035">
    <property type="entry name" value="HTHGNTR"/>
</dbReference>
<dbReference type="InterPro" id="IPR008920">
    <property type="entry name" value="TF_FadR/GntR_C"/>
</dbReference>
<dbReference type="STRING" id="1346.BMF34_03325"/>
<dbReference type="EMBL" id="CP007586">
    <property type="protein sequence ID" value="AHY15487.1"/>
    <property type="molecule type" value="Genomic_DNA"/>
</dbReference>
<proteinExistence type="predicted"/>
<gene>
    <name evidence="6" type="ORF">DIY07_03675</name>
    <name evidence="5" type="ORF">DQ08_03215</name>
</gene>
<dbReference type="KEGG" id="siq:DQ08_03215"/>
<dbReference type="KEGG" id="siz:SI82_03435"/>
<dbReference type="Pfam" id="PF00392">
    <property type="entry name" value="GntR"/>
    <property type="match status" value="1"/>
</dbReference>
<organism evidence="6 8">
    <name type="scientific">Streptococcus iniae</name>
    <name type="common">Streptococcus shiloi</name>
    <dbReference type="NCBI Taxonomy" id="1346"/>
    <lineage>
        <taxon>Bacteria</taxon>
        <taxon>Bacillati</taxon>
        <taxon>Bacillota</taxon>
        <taxon>Bacilli</taxon>
        <taxon>Lactobacillales</taxon>
        <taxon>Streptococcaceae</taxon>
        <taxon>Streptococcus</taxon>
    </lineage>
</organism>
<keyword evidence="2" id="KW-0238">DNA-binding</keyword>
<dbReference type="SMART" id="SM00345">
    <property type="entry name" value="HTH_GNTR"/>
    <property type="match status" value="1"/>
</dbReference>
<dbReference type="PANTHER" id="PTHR43537">
    <property type="entry name" value="TRANSCRIPTIONAL REGULATOR, GNTR FAMILY"/>
    <property type="match status" value="1"/>
</dbReference>
<dbReference type="PANTHER" id="PTHR43537:SF5">
    <property type="entry name" value="UXU OPERON TRANSCRIPTIONAL REGULATOR"/>
    <property type="match status" value="1"/>
</dbReference>
<dbReference type="SMR" id="A0A1J0MY28"/>
<reference evidence="5 7" key="1">
    <citation type="journal article" date="2014" name="Genome Announc.">
        <title>Complete Genome Sequence of a Virulent Strain, Streptococcus iniae ISET0901, Isolated from Diseased Tilapia.</title>
        <authorList>
            <person name="Pridgeon J.W."/>
            <person name="Zhang D."/>
            <person name="Zhang L."/>
        </authorList>
    </citation>
    <scope>NUCLEOTIDE SEQUENCE [LARGE SCALE GENOMIC DNA]</scope>
    <source>
        <strain evidence="5 7">ISET0901</strain>
    </source>
</reference>
<dbReference type="GO" id="GO:0003700">
    <property type="term" value="F:DNA-binding transcription factor activity"/>
    <property type="evidence" value="ECO:0007669"/>
    <property type="project" value="InterPro"/>
</dbReference>
<reference evidence="6 8" key="2">
    <citation type="submission" date="2018-06" db="EMBL/GenBank/DDBJ databases">
        <title>Mutators as drivers of adaptation in pathogenic bacteria and a risk factor for host jumps and vaccine escape.</title>
        <authorList>
            <person name="Barnes A.C."/>
            <person name="Silayeva O."/>
        </authorList>
    </citation>
    <scope>NUCLEOTIDE SEQUENCE [LARGE SCALE GENOMIC DNA]</scope>
    <source>
        <strain evidence="6 8">QMA0445</strain>
    </source>
</reference>
<accession>A0A1J0MY28</accession>
<evidence type="ECO:0000313" key="8">
    <source>
        <dbReference type="Proteomes" id="UP000269148"/>
    </source>
</evidence>
<dbReference type="EMBL" id="QLQD01000036">
    <property type="protein sequence ID" value="RLU57677.1"/>
    <property type="molecule type" value="Genomic_DNA"/>
</dbReference>
<dbReference type="Proteomes" id="UP000025245">
    <property type="component" value="Chromosome"/>
</dbReference>
<protein>
    <submittedName>
        <fullName evidence="6">FadR family transcriptional regulator</fullName>
    </submittedName>
    <submittedName>
        <fullName evidence="5">GntR family transcriptional regulator</fullName>
    </submittedName>
</protein>
<evidence type="ECO:0000256" key="1">
    <source>
        <dbReference type="ARBA" id="ARBA00023015"/>
    </source>
</evidence>
<evidence type="ECO:0000313" key="7">
    <source>
        <dbReference type="Proteomes" id="UP000025245"/>
    </source>
</evidence>
<dbReference type="eggNOG" id="COG2186">
    <property type="taxonomic scope" value="Bacteria"/>
</dbReference>
<dbReference type="Proteomes" id="UP000269148">
    <property type="component" value="Unassembled WGS sequence"/>
</dbReference>
<dbReference type="OrthoDB" id="369138at2"/>
<evidence type="ECO:0000313" key="5">
    <source>
        <dbReference type="EMBL" id="AHY15487.1"/>
    </source>
</evidence>
<dbReference type="CDD" id="cd07377">
    <property type="entry name" value="WHTH_GntR"/>
    <property type="match status" value="1"/>
</dbReference>
<dbReference type="InterPro" id="IPR000524">
    <property type="entry name" value="Tscrpt_reg_HTH_GntR"/>
</dbReference>
<dbReference type="SUPFAM" id="SSF46785">
    <property type="entry name" value="Winged helix' DNA-binding domain"/>
    <property type="match status" value="1"/>
</dbReference>
<dbReference type="AlphaFoldDB" id="A0A1J0MY28"/>
<dbReference type="KEGG" id="sio:DW64_03205"/>